<organism evidence="2 3">
    <name type="scientific">Prorocentrum cordatum</name>
    <dbReference type="NCBI Taxonomy" id="2364126"/>
    <lineage>
        <taxon>Eukaryota</taxon>
        <taxon>Sar</taxon>
        <taxon>Alveolata</taxon>
        <taxon>Dinophyceae</taxon>
        <taxon>Prorocentrales</taxon>
        <taxon>Prorocentraceae</taxon>
        <taxon>Prorocentrum</taxon>
    </lineage>
</organism>
<accession>A0ABN9WAU1</accession>
<evidence type="ECO:0000313" key="3">
    <source>
        <dbReference type="Proteomes" id="UP001189429"/>
    </source>
</evidence>
<dbReference type="InterPro" id="IPR036047">
    <property type="entry name" value="F-box-like_dom_sf"/>
</dbReference>
<reference evidence="2" key="1">
    <citation type="submission" date="2023-10" db="EMBL/GenBank/DDBJ databases">
        <authorList>
            <person name="Chen Y."/>
            <person name="Shah S."/>
            <person name="Dougan E. K."/>
            <person name="Thang M."/>
            <person name="Chan C."/>
        </authorList>
    </citation>
    <scope>NUCLEOTIDE SEQUENCE [LARGE SCALE GENOMIC DNA]</scope>
</reference>
<feature type="compositionally biased region" description="Gly residues" evidence="1">
    <location>
        <begin position="169"/>
        <end position="178"/>
    </location>
</feature>
<evidence type="ECO:0000313" key="2">
    <source>
        <dbReference type="EMBL" id="CAK0883377.1"/>
    </source>
</evidence>
<proteinExistence type="predicted"/>
<comment type="caution">
    <text evidence="2">The sequence shown here is derived from an EMBL/GenBank/DDBJ whole genome shotgun (WGS) entry which is preliminary data.</text>
</comment>
<feature type="region of interest" description="Disordered" evidence="1">
    <location>
        <begin position="221"/>
        <end position="242"/>
    </location>
</feature>
<protein>
    <recommendedName>
        <fullName evidence="4">F-box domain-containing protein</fullName>
    </recommendedName>
</protein>
<sequence length="277" mass="29511">MPLALLSSDLQLRVLLWPPSRDALRVACVCGALRGLLADGRACRAFWHRLSSGDGGTHSGKAAWLHPVAEASLLRRYLERAAAFDVFGRLRFWSQCQVSALLAALDHFPRRASVGAGRCRGKTLFVGQCRFRSPGARGPRRGQPLGAGAELPGRLRVAGRGARLRRLPRGGGAPGARGGAVARVEDPGAVKQWRSVSLRPGTASSWTSPQTSDDLQADIAARPGEPSSPRRDHPRSCGAVASAPLTRSPRICVFCSPGASPRFQFLGPARGPQGHEK</sequence>
<dbReference type="Proteomes" id="UP001189429">
    <property type="component" value="Unassembled WGS sequence"/>
</dbReference>
<dbReference type="SUPFAM" id="SSF81383">
    <property type="entry name" value="F-box domain"/>
    <property type="match status" value="1"/>
</dbReference>
<keyword evidence="3" id="KW-1185">Reference proteome</keyword>
<gene>
    <name evidence="2" type="ORF">PCOR1329_LOCUS65610</name>
</gene>
<name>A0ABN9WAU1_9DINO</name>
<evidence type="ECO:0000256" key="1">
    <source>
        <dbReference type="SAM" id="MobiDB-lite"/>
    </source>
</evidence>
<dbReference type="EMBL" id="CAUYUJ010018406">
    <property type="protein sequence ID" value="CAK0883377.1"/>
    <property type="molecule type" value="Genomic_DNA"/>
</dbReference>
<evidence type="ECO:0008006" key="4">
    <source>
        <dbReference type="Google" id="ProtNLM"/>
    </source>
</evidence>
<feature type="region of interest" description="Disordered" evidence="1">
    <location>
        <begin position="161"/>
        <end position="181"/>
    </location>
</feature>